<dbReference type="SUPFAM" id="SSF50494">
    <property type="entry name" value="Trypsin-like serine proteases"/>
    <property type="match status" value="1"/>
</dbReference>
<dbReference type="InterPro" id="IPR001254">
    <property type="entry name" value="Trypsin_dom"/>
</dbReference>
<keyword evidence="4" id="KW-0378">Hydrolase</keyword>
<evidence type="ECO:0000256" key="4">
    <source>
        <dbReference type="ARBA" id="ARBA00022801"/>
    </source>
</evidence>
<evidence type="ECO:0000259" key="8">
    <source>
        <dbReference type="PROSITE" id="PS50240"/>
    </source>
</evidence>
<dbReference type="InterPro" id="IPR009003">
    <property type="entry name" value="Peptidase_S1_PA"/>
</dbReference>
<dbReference type="RefSeq" id="XP_060034238.1">
    <property type="nucleotide sequence ID" value="XM_060178255.1"/>
</dbReference>
<dbReference type="InterPro" id="IPR018114">
    <property type="entry name" value="TRYPSIN_HIS"/>
</dbReference>
<dbReference type="SMART" id="SM00020">
    <property type="entry name" value="Tryp_SPc"/>
    <property type="match status" value="1"/>
</dbReference>
<evidence type="ECO:0000256" key="5">
    <source>
        <dbReference type="ARBA" id="ARBA00022825"/>
    </source>
</evidence>
<dbReference type="InterPro" id="IPR050127">
    <property type="entry name" value="Serine_Proteases_S1"/>
</dbReference>
<evidence type="ECO:0000313" key="10">
    <source>
        <dbReference type="RefSeq" id="XP_060034238.1"/>
    </source>
</evidence>
<dbReference type="GeneID" id="107522410"/>
<feature type="domain" description="Peptidase S1" evidence="8">
    <location>
        <begin position="47"/>
        <end position="258"/>
    </location>
</feature>
<evidence type="ECO:0000256" key="7">
    <source>
        <dbReference type="SAM" id="SignalP"/>
    </source>
</evidence>
<dbReference type="PANTHER" id="PTHR24264">
    <property type="entry name" value="TRYPSIN-RELATED"/>
    <property type="match status" value="1"/>
</dbReference>
<keyword evidence="5" id="KW-0720">Serine protease</keyword>
<keyword evidence="6" id="KW-1015">Disulfide bond</keyword>
<keyword evidence="7" id="KW-0732">Signal</keyword>
<name>A0ABM3WCD2_ERIEU</name>
<dbReference type="Pfam" id="PF00089">
    <property type="entry name" value="Trypsin"/>
    <property type="match status" value="1"/>
</dbReference>
<keyword evidence="2" id="KW-0964">Secreted</keyword>
<accession>A0ABM3WCD2</accession>
<dbReference type="Gene3D" id="2.40.10.10">
    <property type="entry name" value="Trypsin-like serine proteases"/>
    <property type="match status" value="2"/>
</dbReference>
<protein>
    <submittedName>
        <fullName evidence="10">Serine protease 58-like isoform X1</fullName>
    </submittedName>
</protein>
<proteinExistence type="predicted"/>
<dbReference type="PROSITE" id="PS50240">
    <property type="entry name" value="TRYPSIN_DOM"/>
    <property type="match status" value="1"/>
</dbReference>
<dbReference type="CDD" id="cd00190">
    <property type="entry name" value="Tryp_SPc"/>
    <property type="match status" value="1"/>
</dbReference>
<feature type="signal peptide" evidence="7">
    <location>
        <begin position="1"/>
        <end position="26"/>
    </location>
</feature>
<sequence length="260" mass="29586">MNHHFLILTIPTAIAVMTMILSPAQAQNQAETEQGFQHMHTDMKATFLIFLSMEDEYCLGTLIHKQWILTAAHCYLPFIEMNIASNEEFFYSDMGELKFLLSVQHPNFSRDSAEHDLMLIKLETPVELNKQLTLAVLPTATDGKTGENCTVSGWGWTWRTPFTSPDIQVEQKVLWFSEKYCQKPPTRQIPVEVTGNMFCAGVSLDTMQSCTEITAAPILCRNQLQGILSWSEGCVLKGDVGYYTKISRYTDWILRVIHTH</sequence>
<evidence type="ECO:0000256" key="3">
    <source>
        <dbReference type="ARBA" id="ARBA00022670"/>
    </source>
</evidence>
<comment type="subcellular location">
    <subcellularLocation>
        <location evidence="1">Secreted</location>
    </subcellularLocation>
</comment>
<gene>
    <name evidence="10" type="primary">LOC107522410</name>
</gene>
<evidence type="ECO:0000313" key="9">
    <source>
        <dbReference type="Proteomes" id="UP001652624"/>
    </source>
</evidence>
<feature type="chain" id="PRO_5045782293" evidence="7">
    <location>
        <begin position="27"/>
        <end position="260"/>
    </location>
</feature>
<keyword evidence="9" id="KW-1185">Reference proteome</keyword>
<organism evidence="9 10">
    <name type="scientific">Erinaceus europaeus</name>
    <name type="common">Western European hedgehog</name>
    <dbReference type="NCBI Taxonomy" id="9365"/>
    <lineage>
        <taxon>Eukaryota</taxon>
        <taxon>Metazoa</taxon>
        <taxon>Chordata</taxon>
        <taxon>Craniata</taxon>
        <taxon>Vertebrata</taxon>
        <taxon>Euteleostomi</taxon>
        <taxon>Mammalia</taxon>
        <taxon>Eutheria</taxon>
        <taxon>Laurasiatheria</taxon>
        <taxon>Eulipotyphla</taxon>
        <taxon>Erinaceidae</taxon>
        <taxon>Erinaceinae</taxon>
        <taxon>Erinaceus</taxon>
    </lineage>
</organism>
<keyword evidence="3" id="KW-0645">Protease</keyword>
<evidence type="ECO:0000256" key="6">
    <source>
        <dbReference type="ARBA" id="ARBA00023157"/>
    </source>
</evidence>
<dbReference type="PROSITE" id="PS00134">
    <property type="entry name" value="TRYPSIN_HIS"/>
    <property type="match status" value="1"/>
</dbReference>
<dbReference type="InterPro" id="IPR001314">
    <property type="entry name" value="Peptidase_S1A"/>
</dbReference>
<reference evidence="10" key="1">
    <citation type="submission" date="2025-08" db="UniProtKB">
        <authorList>
            <consortium name="RefSeq"/>
        </authorList>
    </citation>
    <scope>IDENTIFICATION</scope>
</reference>
<dbReference type="PANTHER" id="PTHR24264:SF65">
    <property type="entry name" value="SRCR DOMAIN-CONTAINING PROTEIN"/>
    <property type="match status" value="1"/>
</dbReference>
<evidence type="ECO:0000256" key="1">
    <source>
        <dbReference type="ARBA" id="ARBA00004613"/>
    </source>
</evidence>
<dbReference type="InterPro" id="IPR043504">
    <property type="entry name" value="Peptidase_S1_PA_chymotrypsin"/>
</dbReference>
<dbReference type="PRINTS" id="PR00722">
    <property type="entry name" value="CHYMOTRYPSIN"/>
</dbReference>
<evidence type="ECO:0000256" key="2">
    <source>
        <dbReference type="ARBA" id="ARBA00022525"/>
    </source>
</evidence>
<dbReference type="Proteomes" id="UP001652624">
    <property type="component" value="Chromosome 18"/>
</dbReference>